<organism evidence="2">
    <name type="scientific">bioreactor metagenome</name>
    <dbReference type="NCBI Taxonomy" id="1076179"/>
    <lineage>
        <taxon>unclassified sequences</taxon>
        <taxon>metagenomes</taxon>
        <taxon>ecological metagenomes</taxon>
    </lineage>
</organism>
<proteinExistence type="predicted"/>
<dbReference type="Pfam" id="PF16321">
    <property type="entry name" value="Ribosom_S30AE_C"/>
    <property type="match status" value="1"/>
</dbReference>
<dbReference type="PANTHER" id="PTHR33231:SF1">
    <property type="entry name" value="30S RIBOSOMAL PROTEIN"/>
    <property type="match status" value="1"/>
</dbReference>
<name>A0A645JZJ3_9ZZZZ</name>
<accession>A0A645JZJ3</accession>
<dbReference type="Gene3D" id="3.30.505.50">
    <property type="entry name" value="Sigma 54 modulation/S30EA ribosomal protein, C-terminal domain"/>
    <property type="match status" value="1"/>
</dbReference>
<comment type="caution">
    <text evidence="2">The sequence shown here is derived from an EMBL/GenBank/DDBJ whole genome shotgun (WGS) entry which is preliminary data.</text>
</comment>
<dbReference type="InterPro" id="IPR038416">
    <property type="entry name" value="Ribosom_S30AE_C_sf"/>
</dbReference>
<dbReference type="EMBL" id="VSSQ01146211">
    <property type="protein sequence ID" value="MPN64804.1"/>
    <property type="molecule type" value="Genomic_DNA"/>
</dbReference>
<gene>
    <name evidence="2" type="primary">yvyD_14</name>
    <name evidence="2" type="ORF">SDC9_212581</name>
</gene>
<dbReference type="InterPro" id="IPR050574">
    <property type="entry name" value="HPF/YfiA_ribosome-assoc"/>
</dbReference>
<sequence>MSAEEAVIQMELLGHNFYVFESDDNGKVNVIYKRKDGDYGLIEPER</sequence>
<evidence type="ECO:0000313" key="2">
    <source>
        <dbReference type="EMBL" id="MPN64804.1"/>
    </source>
</evidence>
<evidence type="ECO:0000259" key="1">
    <source>
        <dbReference type="Pfam" id="PF16321"/>
    </source>
</evidence>
<reference evidence="2" key="1">
    <citation type="submission" date="2019-08" db="EMBL/GenBank/DDBJ databases">
        <authorList>
            <person name="Kucharzyk K."/>
            <person name="Murdoch R.W."/>
            <person name="Higgins S."/>
            <person name="Loffler F."/>
        </authorList>
    </citation>
    <scope>NUCLEOTIDE SEQUENCE</scope>
</reference>
<feature type="domain" description="Sigma 54 modulation/S30EA ribosomal protein C-terminal" evidence="1">
    <location>
        <begin position="1"/>
        <end position="41"/>
    </location>
</feature>
<protein>
    <submittedName>
        <fullName evidence="2">Ribosome hibernation promotion factor</fullName>
    </submittedName>
</protein>
<dbReference type="PANTHER" id="PTHR33231">
    <property type="entry name" value="30S RIBOSOMAL PROTEIN"/>
    <property type="match status" value="1"/>
</dbReference>
<dbReference type="GO" id="GO:0043024">
    <property type="term" value="F:ribosomal small subunit binding"/>
    <property type="evidence" value="ECO:0007669"/>
    <property type="project" value="TreeGrafter"/>
</dbReference>
<dbReference type="GO" id="GO:0045900">
    <property type="term" value="P:negative regulation of translational elongation"/>
    <property type="evidence" value="ECO:0007669"/>
    <property type="project" value="TreeGrafter"/>
</dbReference>
<dbReference type="GO" id="GO:0022627">
    <property type="term" value="C:cytosolic small ribosomal subunit"/>
    <property type="evidence" value="ECO:0007669"/>
    <property type="project" value="TreeGrafter"/>
</dbReference>
<dbReference type="InterPro" id="IPR032528">
    <property type="entry name" value="Ribosom_S30AE_C"/>
</dbReference>
<dbReference type="AlphaFoldDB" id="A0A645JZJ3"/>